<evidence type="ECO:0000313" key="11">
    <source>
        <dbReference type="EMBL" id="CAI8799801.1"/>
    </source>
</evidence>
<keyword evidence="3 10" id="KW-1134">Transmembrane beta strand</keyword>
<dbReference type="InterPro" id="IPR010131">
    <property type="entry name" value="MdtP/NodT-like"/>
</dbReference>
<evidence type="ECO:0000256" key="6">
    <source>
        <dbReference type="ARBA" id="ARBA00023136"/>
    </source>
</evidence>
<comment type="function">
    <text evidence="9">Could be involved in resistance to puromycin, acriflavine and tetraphenylarsonium chloride.</text>
</comment>
<dbReference type="NCBIfam" id="TIGR01845">
    <property type="entry name" value="outer_NodT"/>
    <property type="match status" value="1"/>
</dbReference>
<evidence type="ECO:0000256" key="1">
    <source>
        <dbReference type="ARBA" id="ARBA00004370"/>
    </source>
</evidence>
<evidence type="ECO:0000256" key="5">
    <source>
        <dbReference type="ARBA" id="ARBA00022729"/>
    </source>
</evidence>
<evidence type="ECO:0000256" key="4">
    <source>
        <dbReference type="ARBA" id="ARBA00022692"/>
    </source>
</evidence>
<keyword evidence="6 10" id="KW-0472">Membrane</keyword>
<reference evidence="11 12" key="1">
    <citation type="submission" date="2023-03" db="EMBL/GenBank/DDBJ databases">
        <authorList>
            <person name="Pearce D."/>
        </authorList>
    </citation>
    <scope>NUCLEOTIDE SEQUENCE [LARGE SCALE GENOMIC DNA]</scope>
    <source>
        <strain evidence="11">Msz</strain>
    </source>
</reference>
<dbReference type="EMBL" id="OX458333">
    <property type="protein sequence ID" value="CAI8799801.1"/>
    <property type="molecule type" value="Genomic_DNA"/>
</dbReference>
<evidence type="ECO:0000256" key="9">
    <source>
        <dbReference type="ARBA" id="ARBA00037313"/>
    </source>
</evidence>
<keyword evidence="7 10" id="KW-0564">Palmitate</keyword>
<dbReference type="Pfam" id="PF02321">
    <property type="entry name" value="OEP"/>
    <property type="match status" value="2"/>
</dbReference>
<evidence type="ECO:0000256" key="8">
    <source>
        <dbReference type="ARBA" id="ARBA00023288"/>
    </source>
</evidence>
<accession>A0ABM9I008</accession>
<dbReference type="InterPro" id="IPR003423">
    <property type="entry name" value="OMP_efflux"/>
</dbReference>
<sequence>MQVVSPRRRRARRFMLFCLAFVSGRSLRAGFTVGCVILAAGCAWIPPGGKRAEFISAPDMTHGLSEAREKEPLTPRRAWPEEQWWRQFGSSELNRLMAVALKDNPGLKAAAARLRQAQALARVEGARLLPFLDADIEFANERISEHGVYAALNREEAAGAHIVFASINPVSLRYEFDFWGKNRAALEAALGEAEASAAEQAEVRLQLTTAIARAYFRGVALRQQLDLAREMVELSHELFELADSRFENGITSAHSVKQAIIALESDEKREAATEDLLDVQRNLLARLMGTSPDQTRYLFANPVTIPERIPLPSQLPIGLLAHRPDLAAALHRAEAAAYRIKEAKARFLPTIDLTAFAGVNALRLTKGASSLANVLFSGSSFAYGVAPGLRLPWFEGGRLRGELSAQRAEYDAAVELYNDTLVQAIQEVADSLSSWRETRKILEAHRRLLASQQEDLDLALTRLEAGLDDRRMVVRSRHAVLAQEYMLKNLETNQLIAMTDLIEALGGGYTNDADITRSQSIAD</sequence>
<dbReference type="Gene3D" id="1.20.1600.10">
    <property type="entry name" value="Outer membrane efflux proteins (OEP)"/>
    <property type="match status" value="1"/>
</dbReference>
<dbReference type="Proteomes" id="UP001162030">
    <property type="component" value="Chromosome"/>
</dbReference>
<evidence type="ECO:0000256" key="3">
    <source>
        <dbReference type="ARBA" id="ARBA00022452"/>
    </source>
</evidence>
<keyword evidence="4 10" id="KW-0812">Transmembrane</keyword>
<comment type="subcellular location">
    <subcellularLocation>
        <location evidence="10">Cell outer membrane</location>
        <topology evidence="10">Lipid-anchor</topology>
    </subcellularLocation>
    <subcellularLocation>
        <location evidence="1">Membrane</location>
    </subcellularLocation>
</comment>
<comment type="similarity">
    <text evidence="2 10">Belongs to the outer membrane factor (OMF) (TC 1.B.17) family.</text>
</comment>
<keyword evidence="5" id="KW-0732">Signal</keyword>
<dbReference type="SUPFAM" id="SSF56954">
    <property type="entry name" value="Outer membrane efflux proteins (OEP)"/>
    <property type="match status" value="1"/>
</dbReference>
<dbReference type="PANTHER" id="PTHR30203:SF20">
    <property type="entry name" value="MULTIDRUG RESISTANCE OUTER MEMBRANE PROTEIN MDTP-RELATED"/>
    <property type="match status" value="1"/>
</dbReference>
<organism evidence="11 12">
    <name type="scientific">Methylocaldum szegediense</name>
    <dbReference type="NCBI Taxonomy" id="73780"/>
    <lineage>
        <taxon>Bacteria</taxon>
        <taxon>Pseudomonadati</taxon>
        <taxon>Pseudomonadota</taxon>
        <taxon>Gammaproteobacteria</taxon>
        <taxon>Methylococcales</taxon>
        <taxon>Methylococcaceae</taxon>
        <taxon>Methylocaldum</taxon>
    </lineage>
</organism>
<keyword evidence="12" id="KW-1185">Reference proteome</keyword>
<evidence type="ECO:0000256" key="10">
    <source>
        <dbReference type="RuleBase" id="RU362097"/>
    </source>
</evidence>
<name>A0ABM9I008_9GAMM</name>
<gene>
    <name evidence="11" type="ORF">MSZNOR_1568</name>
</gene>
<evidence type="ECO:0000256" key="2">
    <source>
        <dbReference type="ARBA" id="ARBA00007613"/>
    </source>
</evidence>
<dbReference type="RefSeq" id="WP_235726628.1">
    <property type="nucleotide sequence ID" value="NZ_OX458333.1"/>
</dbReference>
<protein>
    <submittedName>
        <fullName evidence="11">NodT family efflux transporter outer membrane factor (OMF) lipoprotein</fullName>
    </submittedName>
</protein>
<evidence type="ECO:0000256" key="7">
    <source>
        <dbReference type="ARBA" id="ARBA00023139"/>
    </source>
</evidence>
<proteinExistence type="inferred from homology"/>
<dbReference type="PANTHER" id="PTHR30203">
    <property type="entry name" value="OUTER MEMBRANE CATION EFFLUX PROTEIN"/>
    <property type="match status" value="1"/>
</dbReference>
<keyword evidence="8 10" id="KW-0449">Lipoprotein</keyword>
<evidence type="ECO:0000313" key="12">
    <source>
        <dbReference type="Proteomes" id="UP001162030"/>
    </source>
</evidence>
<dbReference type="Gene3D" id="2.20.200.10">
    <property type="entry name" value="Outer membrane efflux proteins (OEP)"/>
    <property type="match status" value="1"/>
</dbReference>